<feature type="transmembrane region" description="Helical" evidence="11">
    <location>
        <begin position="209"/>
        <end position="229"/>
    </location>
</feature>
<dbReference type="PANTHER" id="PTHR32196:SF29">
    <property type="entry name" value="AUTOINDUCER 2 IMPORT SYSTEM PERMEASE PROTEIN LSRC"/>
    <property type="match status" value="1"/>
</dbReference>
<sequence length="321" mass="32690">MRNLFRSNQREAIAIAVLSVLLALYLATHPSGPNTYVMTIWANQCLILALAAIAQFFAVIVRGIDLSVGAVMALTNCVASYLVIGSGLEMGLGIVAVLAVGIACGLVNGALVVFGRLQPIVATLATASLFVGLALLLRPTPGGQIDYDLADAFTLDVLGIPTALIIAAAVVGLFWVPLRRTGLGLGLYAVGSSEQAAFQSGMPVPVIRLASFAMGGLFAGLAGLYFSFVTTTGDAGIGPNFTLNSIAAVVLGGVALRGGVGTLTGAMAGAFILKTIGSLMFFSGLPPLAQPFIEGLILAGAIAIGGAGVLRVKNRLEVFAQ</sequence>
<dbReference type="InterPro" id="IPR001851">
    <property type="entry name" value="ABC_transp_permease"/>
</dbReference>
<keyword evidence="8 11" id="KW-0472">Membrane</keyword>
<feature type="transmembrane region" description="Helical" evidence="11">
    <location>
        <begin position="292"/>
        <end position="312"/>
    </location>
</feature>
<comment type="subcellular location">
    <subcellularLocation>
        <location evidence="1">Cell membrane</location>
        <topology evidence="1">Multi-pass membrane protein</topology>
    </subcellularLocation>
</comment>
<evidence type="ECO:0000256" key="4">
    <source>
        <dbReference type="ARBA" id="ARBA00022475"/>
    </source>
</evidence>
<evidence type="ECO:0000256" key="6">
    <source>
        <dbReference type="ARBA" id="ARBA00022692"/>
    </source>
</evidence>
<evidence type="ECO:0000256" key="11">
    <source>
        <dbReference type="SAM" id="Phobius"/>
    </source>
</evidence>
<keyword evidence="13" id="KW-1185">Reference proteome</keyword>
<dbReference type="Pfam" id="PF02653">
    <property type="entry name" value="BPD_transp_2"/>
    <property type="match status" value="1"/>
</dbReference>
<dbReference type="GO" id="GO:0005886">
    <property type="term" value="C:plasma membrane"/>
    <property type="evidence" value="ECO:0007669"/>
    <property type="project" value="UniProtKB-SubCell"/>
</dbReference>
<keyword evidence="4" id="KW-1003">Cell membrane</keyword>
<dbReference type="EMBL" id="JAHXDN010000001">
    <property type="protein sequence ID" value="MBW4706797.1"/>
    <property type="molecule type" value="Genomic_DNA"/>
</dbReference>
<evidence type="ECO:0000256" key="2">
    <source>
        <dbReference type="ARBA" id="ARBA00011262"/>
    </source>
</evidence>
<accession>A0A9X1K1R5</accession>
<feature type="transmembrane region" description="Helical" evidence="11">
    <location>
        <begin position="120"/>
        <end position="137"/>
    </location>
</feature>
<feature type="transmembrane region" description="Helical" evidence="11">
    <location>
        <begin position="90"/>
        <end position="113"/>
    </location>
</feature>
<evidence type="ECO:0000256" key="10">
    <source>
        <dbReference type="ARBA" id="ARBA00039382"/>
    </source>
</evidence>
<dbReference type="PANTHER" id="PTHR32196">
    <property type="entry name" value="ABC TRANSPORTER PERMEASE PROTEIN YPHD-RELATED-RELATED"/>
    <property type="match status" value="1"/>
</dbReference>
<evidence type="ECO:0000313" key="12">
    <source>
        <dbReference type="EMBL" id="MBW4706797.1"/>
    </source>
</evidence>
<keyword evidence="3" id="KW-0813">Transport</keyword>
<evidence type="ECO:0000256" key="8">
    <source>
        <dbReference type="ARBA" id="ARBA00023136"/>
    </source>
</evidence>
<name>A0A9X1K1R5_9RHOB</name>
<keyword evidence="5" id="KW-0997">Cell inner membrane</keyword>
<organism evidence="12 13">
    <name type="scientific">Roseobacter insulae</name>
    <dbReference type="NCBI Taxonomy" id="2859783"/>
    <lineage>
        <taxon>Bacteria</taxon>
        <taxon>Pseudomonadati</taxon>
        <taxon>Pseudomonadota</taxon>
        <taxon>Alphaproteobacteria</taxon>
        <taxon>Rhodobacterales</taxon>
        <taxon>Roseobacteraceae</taxon>
        <taxon>Roseobacter</taxon>
    </lineage>
</organism>
<protein>
    <recommendedName>
        <fullName evidence="10">Autoinducer 2 import system permease protein LsrC</fullName>
    </recommendedName>
</protein>
<dbReference type="Proteomes" id="UP001138661">
    <property type="component" value="Unassembled WGS sequence"/>
</dbReference>
<keyword evidence="7 11" id="KW-1133">Transmembrane helix</keyword>
<proteinExistence type="predicted"/>
<comment type="caution">
    <text evidence="12">The sequence shown here is derived from an EMBL/GenBank/DDBJ whole genome shotgun (WGS) entry which is preliminary data.</text>
</comment>
<feature type="transmembrane region" description="Helical" evidence="11">
    <location>
        <begin position="267"/>
        <end position="286"/>
    </location>
</feature>
<dbReference type="GO" id="GO:0022857">
    <property type="term" value="F:transmembrane transporter activity"/>
    <property type="evidence" value="ECO:0007669"/>
    <property type="project" value="InterPro"/>
</dbReference>
<reference evidence="12" key="1">
    <citation type="submission" date="2021-07" db="EMBL/GenBank/DDBJ databases">
        <title>Roseobacter insulae sp. nov., isolated from a tidal flat.</title>
        <authorList>
            <person name="Park S."/>
            <person name="Yoon J.-H."/>
        </authorList>
    </citation>
    <scope>NUCLEOTIDE SEQUENCE</scope>
    <source>
        <strain evidence="12">YSTF-M11</strain>
    </source>
</reference>
<evidence type="ECO:0000313" key="13">
    <source>
        <dbReference type="Proteomes" id="UP001138661"/>
    </source>
</evidence>
<feature type="transmembrane region" description="Helical" evidence="11">
    <location>
        <begin position="157"/>
        <end position="178"/>
    </location>
</feature>
<dbReference type="CDD" id="cd06579">
    <property type="entry name" value="TM_PBP1_transp_AraH_like"/>
    <property type="match status" value="1"/>
</dbReference>
<dbReference type="RefSeq" id="WP_219498865.1">
    <property type="nucleotide sequence ID" value="NZ_JAHXDN010000001.1"/>
</dbReference>
<gene>
    <name evidence="12" type="ORF">KX928_03245</name>
</gene>
<feature type="transmembrane region" description="Helical" evidence="11">
    <location>
        <begin position="40"/>
        <end position="59"/>
    </location>
</feature>
<dbReference type="AlphaFoldDB" id="A0A9X1K1R5"/>
<feature type="transmembrane region" description="Helical" evidence="11">
    <location>
        <begin position="241"/>
        <end position="260"/>
    </location>
</feature>
<comment type="subunit">
    <text evidence="2">The complex is composed of two ATP-binding proteins (LsrA), two transmembrane proteins (LsrC and LsrD) and a solute-binding protein (LsrB).</text>
</comment>
<keyword evidence="6 11" id="KW-0812">Transmembrane</keyword>
<evidence type="ECO:0000256" key="1">
    <source>
        <dbReference type="ARBA" id="ARBA00004651"/>
    </source>
</evidence>
<feature type="transmembrane region" description="Helical" evidence="11">
    <location>
        <begin position="66"/>
        <end position="84"/>
    </location>
</feature>
<evidence type="ECO:0000256" key="5">
    <source>
        <dbReference type="ARBA" id="ARBA00022519"/>
    </source>
</evidence>
<comment type="function">
    <text evidence="9">Part of the ABC transporter complex LsrABCD involved in autoinducer 2 (AI-2) import. Probably responsible for the translocation of the substrate across the membrane.</text>
</comment>
<evidence type="ECO:0000256" key="7">
    <source>
        <dbReference type="ARBA" id="ARBA00022989"/>
    </source>
</evidence>
<evidence type="ECO:0000256" key="9">
    <source>
        <dbReference type="ARBA" id="ARBA00025439"/>
    </source>
</evidence>
<evidence type="ECO:0000256" key="3">
    <source>
        <dbReference type="ARBA" id="ARBA00022448"/>
    </source>
</evidence>
<feature type="transmembrane region" description="Helical" evidence="11">
    <location>
        <begin position="12"/>
        <end position="28"/>
    </location>
</feature>